<evidence type="ECO:0000313" key="3">
    <source>
        <dbReference type="Proteomes" id="UP000533306"/>
    </source>
</evidence>
<evidence type="ECO:0000313" key="2">
    <source>
        <dbReference type="EMBL" id="MBB6013459.1"/>
    </source>
</evidence>
<evidence type="ECO:0000259" key="1">
    <source>
        <dbReference type="Pfam" id="PF04448"/>
    </source>
</evidence>
<accession>A0A7W9VV48</accession>
<reference evidence="2 3" key="1">
    <citation type="submission" date="2020-08" db="EMBL/GenBank/DDBJ databases">
        <title>Genomic Encyclopedia of Type Strains, Phase IV (KMG-IV): sequencing the most valuable type-strain genomes for metagenomic binning, comparative biology and taxonomic classification.</title>
        <authorList>
            <person name="Goeker M."/>
        </authorList>
    </citation>
    <scope>NUCLEOTIDE SEQUENCE [LARGE SCALE GENOMIC DNA]</scope>
    <source>
        <strain evidence="2 3">DSM 11099</strain>
    </source>
</reference>
<protein>
    <recommendedName>
        <fullName evidence="1">DUF551 domain-containing protein</fullName>
    </recommendedName>
</protein>
<dbReference type="Pfam" id="PF04448">
    <property type="entry name" value="DUF551"/>
    <property type="match status" value="1"/>
</dbReference>
<proteinExistence type="predicted"/>
<dbReference type="EMBL" id="JACHEU010000002">
    <property type="protein sequence ID" value="MBB6013459.1"/>
    <property type="molecule type" value="Genomic_DNA"/>
</dbReference>
<gene>
    <name evidence="2" type="ORF">HNR59_002848</name>
</gene>
<dbReference type="Proteomes" id="UP000533306">
    <property type="component" value="Unassembled WGS sequence"/>
</dbReference>
<name>A0A7W9VV48_9HYPH</name>
<comment type="caution">
    <text evidence="2">The sequence shown here is derived from an EMBL/GenBank/DDBJ whole genome shotgun (WGS) entry which is preliminary data.</text>
</comment>
<organism evidence="2 3">
    <name type="scientific">Aquamicrobium lusatiense</name>
    <dbReference type="NCBI Taxonomy" id="89772"/>
    <lineage>
        <taxon>Bacteria</taxon>
        <taxon>Pseudomonadati</taxon>
        <taxon>Pseudomonadota</taxon>
        <taxon>Alphaproteobacteria</taxon>
        <taxon>Hyphomicrobiales</taxon>
        <taxon>Phyllobacteriaceae</taxon>
        <taxon>Aquamicrobium</taxon>
    </lineage>
</organism>
<keyword evidence="3" id="KW-1185">Reference proteome</keyword>
<feature type="domain" description="DUF551" evidence="1">
    <location>
        <begin position="20"/>
        <end position="50"/>
    </location>
</feature>
<dbReference type="InterPro" id="IPR007539">
    <property type="entry name" value="DUF551"/>
</dbReference>
<sequence>MVYITESDTGPHCLAPVSKDSGDDWWDESTGDCIKPIKGATHWMPLPAPPVVEDDAIASEEDEPIKNAIAWAWSAPEDMEDVGGPEHQEAYRGLLAALDSSKP</sequence>
<dbReference type="AlphaFoldDB" id="A0A7W9VV48"/>